<evidence type="ECO:0000259" key="3">
    <source>
        <dbReference type="Pfam" id="PF09851"/>
    </source>
</evidence>
<dbReference type="KEGG" id="sva:SVA_3473"/>
<evidence type="ECO:0000313" key="5">
    <source>
        <dbReference type="Proteomes" id="UP000218899"/>
    </source>
</evidence>
<evidence type="ECO:0000256" key="2">
    <source>
        <dbReference type="SAM" id="SignalP"/>
    </source>
</evidence>
<feature type="compositionally biased region" description="Basic and acidic residues" evidence="1">
    <location>
        <begin position="64"/>
        <end position="79"/>
    </location>
</feature>
<organism evidence="4 5">
    <name type="scientific">Sulfurifustis variabilis</name>
    <dbReference type="NCBI Taxonomy" id="1675686"/>
    <lineage>
        <taxon>Bacteria</taxon>
        <taxon>Pseudomonadati</taxon>
        <taxon>Pseudomonadota</taxon>
        <taxon>Gammaproteobacteria</taxon>
        <taxon>Acidiferrobacterales</taxon>
        <taxon>Acidiferrobacteraceae</taxon>
        <taxon>Sulfurifustis</taxon>
    </lineage>
</organism>
<protein>
    <recommendedName>
        <fullName evidence="3">SHOCT domain-containing protein</fullName>
    </recommendedName>
</protein>
<accession>A0A1B4V8Z6</accession>
<proteinExistence type="predicted"/>
<dbReference type="EMBL" id="AP014936">
    <property type="protein sequence ID" value="BAU50009.1"/>
    <property type="molecule type" value="Genomic_DNA"/>
</dbReference>
<evidence type="ECO:0000313" key="4">
    <source>
        <dbReference type="EMBL" id="BAU50009.1"/>
    </source>
</evidence>
<sequence length="79" mass="8366">MMRTGMVMATGAAMVLALAGCSSKTGTAAAVGVGAAGAAYEYSNKRAMDELKEQRDSGQISQEEFNRRKQEIEGRSAVY</sequence>
<name>A0A1B4V8Z6_9GAMM</name>
<dbReference type="AlphaFoldDB" id="A0A1B4V8Z6"/>
<dbReference type="Pfam" id="PF09851">
    <property type="entry name" value="SHOCT"/>
    <property type="match status" value="1"/>
</dbReference>
<reference evidence="4 5" key="1">
    <citation type="submission" date="2015-08" db="EMBL/GenBank/DDBJ databases">
        <title>Complete genome sequence of Sulfurifustis variabilis.</title>
        <authorList>
            <person name="Miura A."/>
            <person name="Kojima H."/>
            <person name="Fukui M."/>
        </authorList>
    </citation>
    <scope>NUCLEOTIDE SEQUENCE [LARGE SCALE GENOMIC DNA]</scope>
    <source>
        <strain evidence="5">skN76</strain>
    </source>
</reference>
<feature type="domain" description="SHOCT" evidence="3">
    <location>
        <begin position="47"/>
        <end position="72"/>
    </location>
</feature>
<dbReference type="InterPro" id="IPR018649">
    <property type="entry name" value="SHOCT"/>
</dbReference>
<dbReference type="Proteomes" id="UP000218899">
    <property type="component" value="Chromosome"/>
</dbReference>
<keyword evidence="5" id="KW-1185">Reference proteome</keyword>
<feature type="signal peptide" evidence="2">
    <location>
        <begin position="1"/>
        <end position="19"/>
    </location>
</feature>
<feature type="region of interest" description="Disordered" evidence="1">
    <location>
        <begin position="50"/>
        <end position="79"/>
    </location>
</feature>
<keyword evidence="2" id="KW-0732">Signal</keyword>
<feature type="chain" id="PRO_5008571272" description="SHOCT domain-containing protein" evidence="2">
    <location>
        <begin position="20"/>
        <end position="79"/>
    </location>
</feature>
<dbReference type="PROSITE" id="PS51257">
    <property type="entry name" value="PROKAR_LIPOPROTEIN"/>
    <property type="match status" value="1"/>
</dbReference>
<gene>
    <name evidence="4" type="ORF">SVA_3473</name>
</gene>
<dbReference type="RefSeq" id="WP_096462352.1">
    <property type="nucleotide sequence ID" value="NZ_AP014936.1"/>
</dbReference>
<evidence type="ECO:0000256" key="1">
    <source>
        <dbReference type="SAM" id="MobiDB-lite"/>
    </source>
</evidence>